<evidence type="ECO:0000259" key="7">
    <source>
        <dbReference type="Pfam" id="PF02687"/>
    </source>
</evidence>
<evidence type="ECO:0000313" key="9">
    <source>
        <dbReference type="EMBL" id="MBO0948376.1"/>
    </source>
</evidence>
<keyword evidence="10" id="KW-1185">Reference proteome</keyword>
<feature type="domain" description="MacB-like periplasmic core" evidence="8">
    <location>
        <begin position="437"/>
        <end position="634"/>
    </location>
</feature>
<organism evidence="9 10">
    <name type="scientific">Fibrella forsythiae</name>
    <dbReference type="NCBI Taxonomy" id="2817061"/>
    <lineage>
        <taxon>Bacteria</taxon>
        <taxon>Pseudomonadati</taxon>
        <taxon>Bacteroidota</taxon>
        <taxon>Cytophagia</taxon>
        <taxon>Cytophagales</taxon>
        <taxon>Spirosomataceae</taxon>
        <taxon>Fibrella</taxon>
    </lineage>
</organism>
<dbReference type="InterPro" id="IPR025857">
    <property type="entry name" value="MacB_PCD"/>
</dbReference>
<evidence type="ECO:0000313" key="10">
    <source>
        <dbReference type="Proteomes" id="UP000664628"/>
    </source>
</evidence>
<evidence type="ECO:0000256" key="3">
    <source>
        <dbReference type="ARBA" id="ARBA00022692"/>
    </source>
</evidence>
<dbReference type="Pfam" id="PF12704">
    <property type="entry name" value="MacB_PCD"/>
    <property type="match status" value="2"/>
</dbReference>
<feature type="transmembrane region" description="Helical" evidence="6">
    <location>
        <begin position="751"/>
        <end position="771"/>
    </location>
</feature>
<keyword evidence="3 6" id="KW-0812">Transmembrane</keyword>
<dbReference type="PANTHER" id="PTHR30572">
    <property type="entry name" value="MEMBRANE COMPONENT OF TRANSPORTER-RELATED"/>
    <property type="match status" value="1"/>
</dbReference>
<keyword evidence="2" id="KW-1003">Cell membrane</keyword>
<feature type="transmembrane region" description="Helical" evidence="6">
    <location>
        <begin position="345"/>
        <end position="363"/>
    </location>
</feature>
<feature type="domain" description="ABC3 transporter permease C-terminal" evidence="7">
    <location>
        <begin position="295"/>
        <end position="411"/>
    </location>
</feature>
<gene>
    <name evidence="9" type="ORF">J2I46_07295</name>
</gene>
<feature type="transmembrane region" description="Helical" evidence="6">
    <location>
        <begin position="383"/>
        <end position="409"/>
    </location>
</feature>
<feature type="transmembrane region" description="Helical" evidence="6">
    <location>
        <begin position="667"/>
        <end position="691"/>
    </location>
</feature>
<dbReference type="InterPro" id="IPR050250">
    <property type="entry name" value="Macrolide_Exporter_MacB"/>
</dbReference>
<evidence type="ECO:0000256" key="5">
    <source>
        <dbReference type="ARBA" id="ARBA00023136"/>
    </source>
</evidence>
<dbReference type="RefSeq" id="WP_207328352.1">
    <property type="nucleotide sequence ID" value="NZ_JAFMYW010000002.1"/>
</dbReference>
<dbReference type="InterPro" id="IPR003838">
    <property type="entry name" value="ABC3_permease_C"/>
</dbReference>
<reference evidence="9 10" key="1">
    <citation type="submission" date="2021-03" db="EMBL/GenBank/DDBJ databases">
        <title>Fibrella sp. HMF5405 genome sequencing and assembly.</title>
        <authorList>
            <person name="Kang H."/>
            <person name="Kim H."/>
            <person name="Bae S."/>
            <person name="Joh K."/>
        </authorList>
    </citation>
    <scope>NUCLEOTIDE SEQUENCE [LARGE SCALE GENOMIC DNA]</scope>
    <source>
        <strain evidence="9 10">HMF5405</strain>
    </source>
</reference>
<accession>A0ABS3JG20</accession>
<feature type="domain" description="MacB-like periplasmic core" evidence="8">
    <location>
        <begin position="20"/>
        <end position="249"/>
    </location>
</feature>
<keyword evidence="4 6" id="KW-1133">Transmembrane helix</keyword>
<proteinExistence type="predicted"/>
<feature type="transmembrane region" description="Helical" evidence="6">
    <location>
        <begin position="292"/>
        <end position="311"/>
    </location>
</feature>
<evidence type="ECO:0000256" key="2">
    <source>
        <dbReference type="ARBA" id="ARBA00022475"/>
    </source>
</evidence>
<name>A0ABS3JG20_9BACT</name>
<evidence type="ECO:0000256" key="6">
    <source>
        <dbReference type="SAM" id="Phobius"/>
    </source>
</evidence>
<evidence type="ECO:0000256" key="1">
    <source>
        <dbReference type="ARBA" id="ARBA00004651"/>
    </source>
</evidence>
<keyword evidence="5 6" id="KW-0472">Membrane</keyword>
<comment type="subcellular location">
    <subcellularLocation>
        <location evidence="1">Cell membrane</location>
        <topology evidence="1">Multi-pass membrane protein</topology>
    </subcellularLocation>
</comment>
<dbReference type="PANTHER" id="PTHR30572:SF18">
    <property type="entry name" value="ABC-TYPE MACROLIDE FAMILY EXPORT SYSTEM PERMEASE COMPONENT 2"/>
    <property type="match status" value="1"/>
</dbReference>
<dbReference type="Proteomes" id="UP000664628">
    <property type="component" value="Unassembled WGS sequence"/>
</dbReference>
<dbReference type="EMBL" id="JAFMYW010000002">
    <property type="protein sequence ID" value="MBO0948376.1"/>
    <property type="molecule type" value="Genomic_DNA"/>
</dbReference>
<comment type="caution">
    <text evidence="9">The sequence shown here is derived from an EMBL/GenBank/DDBJ whole genome shotgun (WGS) entry which is preliminary data.</text>
</comment>
<feature type="transmembrane region" description="Helical" evidence="6">
    <location>
        <begin position="21"/>
        <end position="41"/>
    </location>
</feature>
<feature type="transmembrane region" description="Helical" evidence="6">
    <location>
        <begin position="719"/>
        <end position="739"/>
    </location>
</feature>
<protein>
    <submittedName>
        <fullName evidence="9">ABC transporter permease</fullName>
    </submittedName>
</protein>
<evidence type="ECO:0000256" key="4">
    <source>
        <dbReference type="ARBA" id="ARBA00022989"/>
    </source>
</evidence>
<dbReference type="Pfam" id="PF02687">
    <property type="entry name" value="FtsX"/>
    <property type="match status" value="2"/>
</dbReference>
<feature type="domain" description="ABC3 transporter permease C-terminal" evidence="7">
    <location>
        <begin position="669"/>
        <end position="783"/>
    </location>
</feature>
<evidence type="ECO:0000259" key="8">
    <source>
        <dbReference type="Pfam" id="PF12704"/>
    </source>
</evidence>
<sequence length="790" mass="87110">MLSNSLKLAWRNLKAGGWYSVLNVGGLAVVLAVSVLLLWWVNDELRYDKFHPEADRIYRVNSRHGTGADEQFWRSAPAPIAVAASKNVPGIEGVTRVAGLYDFKTFLIDGKTFSEKSEDLVYADENFLDVLGGFQVRYGQAKQPFPTTNSVVLTEEIAEKFFGTPNAVGKTITVLDSNRVFTVGAVLANLPDYSTFQKKIIFPMSLRKRLFGGNGQWKRMDDDWGNFSFSTYVKLAPGVDPATIGKTLTTIQAAARRSDGDGSLSDYRLQPIATIHLYEPDGTNPGMQQVRMMSLIALFLLSIGCINYVNLTTARATRRAREVGVRKVVGAETGQLISQLLMESLLTLGLALVLAIGLIQLLTPFYRNMTNKTSGLSLLDPQVWMLLLGTLLVTLLLAGVYPALVIARFDPLKSLRGRGAMGGQARLRQVLVVTQFALATGLIISTLVIGNQLRYMRERDLGFNKDHTFTFYADSKTEQFKRELAGESSIQHIATATVELTNGMGSTSDTEWDGKTPGRTFMVNQLSVSANFIPDMGMKLVDGQNFTGTPADSTNLILNETAIRESGITNPIGKRFNFHGTDCRIIGVVKDFVFESARNKVAPTVLMSHPNWNGTVYVRTSGQNTSQAIAAVERLWKKYNPQYPFEYSFLDENYDRLYRDEQRTGTLFIFFAGVAIVICCLGLFGLAAYTAEQRTKEIGVRKVLGASVPSLVGLLSKDFLTLVALGILVAAPIAWWAMSSWLQGFIYRIDIQWWMIALAGALAVGIALLTVSFQSIKAALMNPVESLRSE</sequence>
<feature type="transmembrane region" description="Helical" evidence="6">
    <location>
        <begin position="430"/>
        <end position="450"/>
    </location>
</feature>